<organism evidence="4 5">
    <name type="scientific">Jiulongibacter sediminis</name>
    <dbReference type="NCBI Taxonomy" id="1605367"/>
    <lineage>
        <taxon>Bacteria</taxon>
        <taxon>Pseudomonadati</taxon>
        <taxon>Bacteroidota</taxon>
        <taxon>Cytophagia</taxon>
        <taxon>Cytophagales</taxon>
        <taxon>Leadbetterellaceae</taxon>
        <taxon>Jiulongibacter</taxon>
    </lineage>
</organism>
<accession>A0A0P7CAM2</accession>
<dbReference type="SUPFAM" id="SSF46689">
    <property type="entry name" value="Homeodomain-like"/>
    <property type="match status" value="1"/>
</dbReference>
<dbReference type="PANTHER" id="PTHR43479">
    <property type="entry name" value="ACREF/ENVCD OPERON REPRESSOR-RELATED"/>
    <property type="match status" value="1"/>
</dbReference>
<name>A0A0P7CAM2_9BACT</name>
<protein>
    <submittedName>
        <fullName evidence="4">TetR family transcriptional regulator</fullName>
    </submittedName>
</protein>
<dbReference type="GO" id="GO:0003677">
    <property type="term" value="F:DNA binding"/>
    <property type="evidence" value="ECO:0007669"/>
    <property type="project" value="UniProtKB-UniRule"/>
</dbReference>
<evidence type="ECO:0000256" key="1">
    <source>
        <dbReference type="ARBA" id="ARBA00023125"/>
    </source>
</evidence>
<dbReference type="PROSITE" id="PS50977">
    <property type="entry name" value="HTH_TETR_2"/>
    <property type="match status" value="1"/>
</dbReference>
<keyword evidence="1 2" id="KW-0238">DNA-binding</keyword>
<dbReference type="InterPro" id="IPR025722">
    <property type="entry name" value="TetR"/>
</dbReference>
<proteinExistence type="predicted"/>
<gene>
    <name evidence="4" type="ORF">AFM12_03870</name>
</gene>
<sequence length="205" mass="24411">MQKTKDKIILASLKLFNEHGLANVRLQQIADHIGISVGNLAYHFKTKEQIVLTVYEEMFSKYEHILQNYLKNPHLLDFDLQVSQFFEFFNDYRFYIADLFTNEHPFPEVQEKWQVLINKLCIQIRKRLDFHVKKGDLIAAEPKVYDNLSQTLLMQILFWIPQQEIMKKVVTASRYKETLWNNIQPYLTTQGKGEFSKISFPEIYD</sequence>
<keyword evidence="5" id="KW-1185">Reference proteome</keyword>
<feature type="domain" description="HTH tetR-type" evidence="3">
    <location>
        <begin position="2"/>
        <end position="62"/>
    </location>
</feature>
<dbReference type="STRING" id="1605367.AFM12_03870"/>
<dbReference type="Proteomes" id="UP000050454">
    <property type="component" value="Unassembled WGS sequence"/>
</dbReference>
<comment type="caution">
    <text evidence="4">The sequence shown here is derived from an EMBL/GenBank/DDBJ whole genome shotgun (WGS) entry which is preliminary data.</text>
</comment>
<dbReference type="Gene3D" id="1.10.357.10">
    <property type="entry name" value="Tetracycline Repressor, domain 2"/>
    <property type="match status" value="1"/>
</dbReference>
<dbReference type="PATRIC" id="fig|1605367.3.peg.2122"/>
<dbReference type="RefSeq" id="WP_055144087.1">
    <property type="nucleotide sequence ID" value="NZ_JXSZ01000005.1"/>
</dbReference>
<dbReference type="Pfam" id="PF13972">
    <property type="entry name" value="TetR"/>
    <property type="match status" value="1"/>
</dbReference>
<evidence type="ECO:0000259" key="3">
    <source>
        <dbReference type="PROSITE" id="PS50977"/>
    </source>
</evidence>
<dbReference type="PRINTS" id="PR00455">
    <property type="entry name" value="HTHTETR"/>
</dbReference>
<dbReference type="InterPro" id="IPR009057">
    <property type="entry name" value="Homeodomain-like_sf"/>
</dbReference>
<evidence type="ECO:0000256" key="2">
    <source>
        <dbReference type="PROSITE-ProRule" id="PRU00335"/>
    </source>
</evidence>
<evidence type="ECO:0000313" key="4">
    <source>
        <dbReference type="EMBL" id="KPM49729.1"/>
    </source>
</evidence>
<reference evidence="4 5" key="1">
    <citation type="submission" date="2015-07" db="EMBL/GenBank/DDBJ databases">
        <title>The draft genome sequence of Leadbetterella sp. JN14-9.</title>
        <authorList>
            <person name="Liu Y."/>
            <person name="Du J."/>
            <person name="Shao Z."/>
        </authorList>
    </citation>
    <scope>NUCLEOTIDE SEQUENCE [LARGE SCALE GENOMIC DNA]</scope>
    <source>
        <strain evidence="4 5">JN14-9</strain>
    </source>
</reference>
<feature type="DNA-binding region" description="H-T-H motif" evidence="2">
    <location>
        <begin position="25"/>
        <end position="44"/>
    </location>
</feature>
<dbReference type="EMBL" id="LGTQ01000005">
    <property type="protein sequence ID" value="KPM49729.1"/>
    <property type="molecule type" value="Genomic_DNA"/>
</dbReference>
<dbReference type="OrthoDB" id="9785164at2"/>
<evidence type="ECO:0000313" key="5">
    <source>
        <dbReference type="Proteomes" id="UP000050454"/>
    </source>
</evidence>
<dbReference type="PANTHER" id="PTHR43479:SF11">
    <property type="entry name" value="ACREF_ENVCD OPERON REPRESSOR-RELATED"/>
    <property type="match status" value="1"/>
</dbReference>
<dbReference type="Pfam" id="PF00440">
    <property type="entry name" value="TetR_N"/>
    <property type="match status" value="1"/>
</dbReference>
<dbReference type="InterPro" id="IPR050624">
    <property type="entry name" value="HTH-type_Tx_Regulator"/>
</dbReference>
<dbReference type="AlphaFoldDB" id="A0A0P7CAM2"/>
<dbReference type="InterPro" id="IPR001647">
    <property type="entry name" value="HTH_TetR"/>
</dbReference>